<organism evidence="4 5">
    <name type="scientific">Amylocarpus encephaloides</name>
    <dbReference type="NCBI Taxonomy" id="45428"/>
    <lineage>
        <taxon>Eukaryota</taxon>
        <taxon>Fungi</taxon>
        <taxon>Dikarya</taxon>
        <taxon>Ascomycota</taxon>
        <taxon>Pezizomycotina</taxon>
        <taxon>Leotiomycetes</taxon>
        <taxon>Helotiales</taxon>
        <taxon>Helotiales incertae sedis</taxon>
        <taxon>Amylocarpus</taxon>
    </lineage>
</organism>
<feature type="region of interest" description="Disordered" evidence="2">
    <location>
        <begin position="973"/>
        <end position="992"/>
    </location>
</feature>
<dbReference type="GO" id="GO:0006325">
    <property type="term" value="P:chromatin organization"/>
    <property type="evidence" value="ECO:0007669"/>
    <property type="project" value="UniProtKB-KW"/>
</dbReference>
<protein>
    <recommendedName>
        <fullName evidence="3">SET domain-containing protein</fullName>
    </recommendedName>
</protein>
<feature type="compositionally biased region" description="Basic and acidic residues" evidence="2">
    <location>
        <begin position="93"/>
        <end position="108"/>
    </location>
</feature>
<feature type="region of interest" description="Disordered" evidence="2">
    <location>
        <begin position="806"/>
        <end position="872"/>
    </location>
</feature>
<comment type="caution">
    <text evidence="4">The sequence shown here is derived from an EMBL/GenBank/DDBJ whole genome shotgun (WGS) entry which is preliminary data.</text>
</comment>
<feature type="compositionally biased region" description="Low complexity" evidence="2">
    <location>
        <begin position="648"/>
        <end position="669"/>
    </location>
</feature>
<feature type="region of interest" description="Disordered" evidence="2">
    <location>
        <begin position="93"/>
        <end position="209"/>
    </location>
</feature>
<dbReference type="PANTHER" id="PTHR46462:SF3">
    <property type="entry name" value="UPSET, ISOFORM A"/>
    <property type="match status" value="1"/>
</dbReference>
<feature type="compositionally biased region" description="Low complexity" evidence="2">
    <location>
        <begin position="174"/>
        <end position="191"/>
    </location>
</feature>
<evidence type="ECO:0000313" key="4">
    <source>
        <dbReference type="EMBL" id="KAG9229416.1"/>
    </source>
</evidence>
<keyword evidence="5" id="KW-1185">Reference proteome</keyword>
<dbReference type="Gene3D" id="3.30.40.10">
    <property type="entry name" value="Zinc/RING finger domain, C3HC4 (zinc finger)"/>
    <property type="match status" value="1"/>
</dbReference>
<dbReference type="GO" id="GO:0034967">
    <property type="term" value="C:Set3 complex"/>
    <property type="evidence" value="ECO:0007669"/>
    <property type="project" value="TreeGrafter"/>
</dbReference>
<dbReference type="InterPro" id="IPR046341">
    <property type="entry name" value="SET_dom_sf"/>
</dbReference>
<dbReference type="SUPFAM" id="SSF82199">
    <property type="entry name" value="SET domain"/>
    <property type="match status" value="1"/>
</dbReference>
<feature type="compositionally biased region" description="Basic and acidic residues" evidence="2">
    <location>
        <begin position="148"/>
        <end position="162"/>
    </location>
</feature>
<evidence type="ECO:0000259" key="3">
    <source>
        <dbReference type="PROSITE" id="PS50280"/>
    </source>
</evidence>
<feature type="region of interest" description="Disordered" evidence="2">
    <location>
        <begin position="746"/>
        <end position="793"/>
    </location>
</feature>
<feature type="compositionally biased region" description="Polar residues" evidence="2">
    <location>
        <begin position="751"/>
        <end position="773"/>
    </location>
</feature>
<feature type="compositionally biased region" description="Basic residues" evidence="2">
    <location>
        <begin position="124"/>
        <end position="137"/>
    </location>
</feature>
<feature type="region of interest" description="Disordered" evidence="2">
    <location>
        <begin position="488"/>
        <end position="697"/>
    </location>
</feature>
<dbReference type="SUPFAM" id="SSF57903">
    <property type="entry name" value="FYVE/PHD zinc finger"/>
    <property type="match status" value="1"/>
</dbReference>
<name>A0A9P7Y999_9HELO</name>
<feature type="compositionally biased region" description="Basic and acidic residues" evidence="2">
    <location>
        <begin position="563"/>
        <end position="582"/>
    </location>
</feature>
<dbReference type="SMART" id="SM00317">
    <property type="entry name" value="SET"/>
    <property type="match status" value="1"/>
</dbReference>
<reference evidence="4" key="1">
    <citation type="journal article" date="2021" name="IMA Fungus">
        <title>Genomic characterization of three marine fungi, including Emericellopsis atlantica sp. nov. with signatures of a generalist lifestyle and marine biomass degradation.</title>
        <authorList>
            <person name="Hagestad O.C."/>
            <person name="Hou L."/>
            <person name="Andersen J.H."/>
            <person name="Hansen E.H."/>
            <person name="Altermark B."/>
            <person name="Li C."/>
            <person name="Kuhnert E."/>
            <person name="Cox R.J."/>
            <person name="Crous P.W."/>
            <person name="Spatafora J.W."/>
            <person name="Lail K."/>
            <person name="Amirebrahimi M."/>
            <person name="Lipzen A."/>
            <person name="Pangilinan J."/>
            <person name="Andreopoulos W."/>
            <person name="Hayes R.D."/>
            <person name="Ng V."/>
            <person name="Grigoriev I.V."/>
            <person name="Jackson S.A."/>
            <person name="Sutton T.D.S."/>
            <person name="Dobson A.D.W."/>
            <person name="Rama T."/>
        </authorList>
    </citation>
    <scope>NUCLEOTIDE SEQUENCE</scope>
    <source>
        <strain evidence="4">TRa018bII</strain>
    </source>
</reference>
<feature type="compositionally biased region" description="Polar residues" evidence="2">
    <location>
        <begin position="846"/>
        <end position="872"/>
    </location>
</feature>
<keyword evidence="1" id="KW-0156">Chromatin regulator</keyword>
<dbReference type="InterPro" id="IPR011011">
    <property type="entry name" value="Znf_FYVE_PHD"/>
</dbReference>
<dbReference type="GO" id="GO:0006355">
    <property type="term" value="P:regulation of DNA-templated transcription"/>
    <property type="evidence" value="ECO:0007669"/>
    <property type="project" value="TreeGrafter"/>
</dbReference>
<feature type="compositionally biased region" description="Basic residues" evidence="2">
    <location>
        <begin position="163"/>
        <end position="173"/>
    </location>
</feature>
<feature type="region of interest" description="Disordered" evidence="2">
    <location>
        <begin position="908"/>
        <end position="939"/>
    </location>
</feature>
<dbReference type="AlphaFoldDB" id="A0A9P7Y999"/>
<gene>
    <name evidence="4" type="ORF">BJ875DRAFT_197678</name>
</gene>
<feature type="domain" description="SET" evidence="3">
    <location>
        <begin position="301"/>
        <end position="412"/>
    </location>
</feature>
<dbReference type="GO" id="GO:0070210">
    <property type="term" value="C:Rpd3L-Expanded complex"/>
    <property type="evidence" value="ECO:0007669"/>
    <property type="project" value="TreeGrafter"/>
</dbReference>
<evidence type="ECO:0000313" key="5">
    <source>
        <dbReference type="Proteomes" id="UP000824998"/>
    </source>
</evidence>
<dbReference type="InterPro" id="IPR001214">
    <property type="entry name" value="SET_dom"/>
</dbReference>
<sequence length="992" mass="107777">MMTERPLSITTQIATPIQATLSSALPFSANDALPITESVDEEPYTIKCICDYSDDDGNTIYCETCDTWQHIECFYPGRVADASRADFDHSCTDCKPRSLDGRHATERQRHQRQNKSANENGDKKTKRPPSKSHKKKAKPSELQVNGVNDHDAHNGSPQDHHPPAKKTKGHRSSHSISASSKRSPPFSARPSTHNHPPSPAHTPSDLPNDFHFHTYSENFLRLYNDDEAVQKNLSTTNSFASLSITNSMSSWLRDSESLEKDIGIKDKDEVFQFLIPAVFQSLKLPQLKVERKDATVNDVLLSWRYLITPAALLNSNPIGELNGLVSFQKDYCEDTENKWTELAHPRPFVFFHPRLPLCLDTRHEGSICRYIRRSCRANATLDTFIASGSEYHFWLVSDRSLAANEQITLPWDFRFPLHLRSRYLHLLNLGDEDGSPSAGACISDAEYDQLTSIIDLVLSEHGGCACDLGNDCAFARFHRNYHGRSLLQTNGVKSKKGRESKQKHVSPTSTGHATNSRAASEGQLDTVDDDNRSTSGSSRSKPQSRDLTPLHSVGETNGSNLDVSDREKRKLAMLEDTFRKMEQGPPRKKKKAADGPTPTAATNLSTVQTSHKPRQRSIVPRVCQPATNGANSSRGRQYVDASTSRRQSGSPYSAVSPSAALPSPRSQAPRNVSAQSTRRVSTPSKVAYADSGTQTEDVEDAWWKQPKPRSKRKVVSLAARLLKNRHGIQAQQEMQVDPGVTIEDVVGQPSPVGTTGTDASNHGAQHSPASPTDSKGRKMSVASSTPSIDVSCGDVVMTDTPAILIGSVIKPPPPPWPGQSNNTNVRAPSPGQRSPDLRVQMPPTQPFSTPNMSGPLSGSVTPSSATGSLAQSPFGTAHFPGVFPSSTIGVGPSPIKTTKKLSLSDYKAARMRRNDSAANTNKANGGSSPTGTPVASKPSLSTIEEAKANGILDCSAISDTPLEKAVVLSATALTTDLSPENSTSSEKLNGTL</sequence>
<dbReference type="InterPro" id="IPR013083">
    <property type="entry name" value="Znf_RING/FYVE/PHD"/>
</dbReference>
<dbReference type="Proteomes" id="UP000824998">
    <property type="component" value="Unassembled WGS sequence"/>
</dbReference>
<dbReference type="OrthoDB" id="1928087at2759"/>
<evidence type="ECO:0000256" key="1">
    <source>
        <dbReference type="ARBA" id="ARBA00022853"/>
    </source>
</evidence>
<feature type="compositionally biased region" description="Polar residues" evidence="2">
    <location>
        <begin position="625"/>
        <end position="647"/>
    </location>
</feature>
<feature type="compositionally biased region" description="Polar residues" evidence="2">
    <location>
        <begin position="505"/>
        <end position="518"/>
    </location>
</feature>
<dbReference type="EMBL" id="MU251771">
    <property type="protein sequence ID" value="KAG9229416.1"/>
    <property type="molecule type" value="Genomic_DNA"/>
</dbReference>
<dbReference type="PANTHER" id="PTHR46462">
    <property type="entry name" value="UPSET, ISOFORM A"/>
    <property type="match status" value="1"/>
</dbReference>
<proteinExistence type="predicted"/>
<evidence type="ECO:0000256" key="2">
    <source>
        <dbReference type="SAM" id="MobiDB-lite"/>
    </source>
</evidence>
<feature type="compositionally biased region" description="Polar residues" evidence="2">
    <location>
        <begin position="670"/>
        <end position="684"/>
    </location>
</feature>
<dbReference type="PROSITE" id="PS50280">
    <property type="entry name" value="SET"/>
    <property type="match status" value="1"/>
</dbReference>
<dbReference type="Gene3D" id="2.170.270.10">
    <property type="entry name" value="SET domain"/>
    <property type="match status" value="1"/>
</dbReference>
<accession>A0A9P7Y999</accession>
<feature type="compositionally biased region" description="Polar residues" evidence="2">
    <location>
        <begin position="916"/>
        <end position="939"/>
    </location>
</feature>
<feature type="compositionally biased region" description="Polar residues" evidence="2">
    <location>
        <begin position="599"/>
        <end position="610"/>
    </location>
</feature>